<evidence type="ECO:0000259" key="4">
    <source>
        <dbReference type="PROSITE" id="PS50043"/>
    </source>
</evidence>
<keyword evidence="3" id="KW-0804">Transcription</keyword>
<dbReference type="Gene3D" id="1.10.10.10">
    <property type="entry name" value="Winged helix-like DNA-binding domain superfamily/Winged helix DNA-binding domain"/>
    <property type="match status" value="1"/>
</dbReference>
<evidence type="ECO:0000256" key="2">
    <source>
        <dbReference type="ARBA" id="ARBA00023125"/>
    </source>
</evidence>
<proteinExistence type="predicted"/>
<dbReference type="PANTHER" id="PTHR44688">
    <property type="entry name" value="DNA-BINDING TRANSCRIPTIONAL ACTIVATOR DEVR_DOSR"/>
    <property type="match status" value="1"/>
</dbReference>
<dbReference type="AlphaFoldDB" id="A0A5C4JQT9"/>
<dbReference type="PROSITE" id="PS50043">
    <property type="entry name" value="HTH_LUXR_2"/>
    <property type="match status" value="1"/>
</dbReference>
<sequence length="241" mass="26884">MRPPAEDKIVQFIRELDAAAETETLARLLAEIASHFGLIHFTLMDVPRPKAAIIPALVHCTTLPRPFIESHDHVGLLRFIPGSPTHRRAGAPMQWSLADIDNPDDLSRTDFAQRMRALRITMGIVFTLAADANHQTGLLFFGDREPLGSKEEFALTRIARRALRRHGELRDHHGQQIGSLSAREKEGIRWTAEGKTSHEIGGILGLSDHTVNAYLANAIRKMDCVNRAQLVAKAIRFNIID</sequence>
<dbReference type="InterPro" id="IPR016032">
    <property type="entry name" value="Sig_transdc_resp-reg_C-effctor"/>
</dbReference>
<protein>
    <submittedName>
        <fullName evidence="5">LuxR family transcriptional regulator</fullName>
    </submittedName>
</protein>
<dbReference type="Pfam" id="PF03472">
    <property type="entry name" value="Autoind_bind"/>
    <property type="match status" value="1"/>
</dbReference>
<dbReference type="Pfam" id="PF00196">
    <property type="entry name" value="GerE"/>
    <property type="match status" value="1"/>
</dbReference>
<name>A0A5C4JQT9_9HYPH</name>
<dbReference type="OrthoDB" id="3170288at2"/>
<keyword evidence="2" id="KW-0238">DNA-binding</keyword>
<dbReference type="SUPFAM" id="SSF46894">
    <property type="entry name" value="C-terminal effector domain of the bipartite response regulators"/>
    <property type="match status" value="1"/>
</dbReference>
<evidence type="ECO:0000256" key="3">
    <source>
        <dbReference type="ARBA" id="ARBA00023163"/>
    </source>
</evidence>
<dbReference type="SMART" id="SM00421">
    <property type="entry name" value="HTH_LUXR"/>
    <property type="match status" value="1"/>
</dbReference>
<accession>A0A5C4JQT9</accession>
<dbReference type="CDD" id="cd06170">
    <property type="entry name" value="LuxR_C_like"/>
    <property type="match status" value="1"/>
</dbReference>
<evidence type="ECO:0000313" key="6">
    <source>
        <dbReference type="Proteomes" id="UP000307874"/>
    </source>
</evidence>
<dbReference type="InterPro" id="IPR000792">
    <property type="entry name" value="Tscrpt_reg_LuxR_C"/>
</dbReference>
<comment type="caution">
    <text evidence="5">The sequence shown here is derived from an EMBL/GenBank/DDBJ whole genome shotgun (WGS) entry which is preliminary data.</text>
</comment>
<dbReference type="InterPro" id="IPR005143">
    <property type="entry name" value="TF_LuxR_autoind-bd_dom"/>
</dbReference>
<organism evidence="5 6">
    <name type="scientific">Martelella lutilitoris</name>
    <dbReference type="NCBI Taxonomy" id="2583532"/>
    <lineage>
        <taxon>Bacteria</taxon>
        <taxon>Pseudomonadati</taxon>
        <taxon>Pseudomonadota</taxon>
        <taxon>Alphaproteobacteria</taxon>
        <taxon>Hyphomicrobiales</taxon>
        <taxon>Aurantimonadaceae</taxon>
        <taxon>Martelella</taxon>
    </lineage>
</organism>
<gene>
    <name evidence="5" type="ORF">FF124_11945</name>
</gene>
<evidence type="ECO:0000313" key="5">
    <source>
        <dbReference type="EMBL" id="TNB47562.1"/>
    </source>
</evidence>
<dbReference type="Proteomes" id="UP000307874">
    <property type="component" value="Unassembled WGS sequence"/>
</dbReference>
<dbReference type="RefSeq" id="WP_138748723.1">
    <property type="nucleotide sequence ID" value="NZ_VCLB01000006.1"/>
</dbReference>
<dbReference type="PANTHER" id="PTHR44688:SF16">
    <property type="entry name" value="DNA-BINDING TRANSCRIPTIONAL ACTIVATOR DEVR_DOSR"/>
    <property type="match status" value="1"/>
</dbReference>
<dbReference type="GO" id="GO:0006355">
    <property type="term" value="P:regulation of DNA-templated transcription"/>
    <property type="evidence" value="ECO:0007669"/>
    <property type="project" value="InterPro"/>
</dbReference>
<dbReference type="Gene3D" id="3.30.450.80">
    <property type="entry name" value="Transcription factor LuxR-like, autoinducer-binding domain"/>
    <property type="match status" value="1"/>
</dbReference>
<keyword evidence="1" id="KW-0805">Transcription regulation</keyword>
<evidence type="ECO:0000256" key="1">
    <source>
        <dbReference type="ARBA" id="ARBA00023015"/>
    </source>
</evidence>
<dbReference type="SUPFAM" id="SSF75516">
    <property type="entry name" value="Pheromone-binding domain of LuxR-like quorum-sensing transcription factors"/>
    <property type="match status" value="1"/>
</dbReference>
<dbReference type="PRINTS" id="PR00038">
    <property type="entry name" value="HTHLUXR"/>
</dbReference>
<keyword evidence="6" id="KW-1185">Reference proteome</keyword>
<dbReference type="EMBL" id="VCLB01000006">
    <property type="protein sequence ID" value="TNB47562.1"/>
    <property type="molecule type" value="Genomic_DNA"/>
</dbReference>
<dbReference type="GO" id="GO:0003677">
    <property type="term" value="F:DNA binding"/>
    <property type="evidence" value="ECO:0007669"/>
    <property type="project" value="UniProtKB-KW"/>
</dbReference>
<feature type="domain" description="HTH luxR-type" evidence="4">
    <location>
        <begin position="173"/>
        <end position="238"/>
    </location>
</feature>
<dbReference type="PROSITE" id="PS00622">
    <property type="entry name" value="HTH_LUXR_1"/>
    <property type="match status" value="1"/>
</dbReference>
<reference evidence="5 6" key="1">
    <citation type="submission" date="2019-06" db="EMBL/GenBank/DDBJ databases">
        <title>Martelella lutilitoris sp. nov., isolated from a tidal mudflat.</title>
        <authorList>
            <person name="Kim Y.-J."/>
        </authorList>
    </citation>
    <scope>NUCLEOTIDE SEQUENCE [LARGE SCALE GENOMIC DNA]</scope>
    <source>
        <strain evidence="5 6">GH2-6</strain>
    </source>
</reference>
<dbReference type="InterPro" id="IPR036693">
    <property type="entry name" value="TF_LuxR_autoind-bd_dom_sf"/>
</dbReference>
<dbReference type="InterPro" id="IPR036388">
    <property type="entry name" value="WH-like_DNA-bd_sf"/>
</dbReference>